<protein>
    <submittedName>
        <fullName evidence="1">Uncharacterized protein</fullName>
    </submittedName>
</protein>
<keyword evidence="2" id="KW-1185">Reference proteome</keyword>
<reference evidence="1 2" key="1">
    <citation type="submission" date="2015-12" db="EMBL/GenBank/DDBJ databases">
        <title>Genome sequence of Mucilaginibacter gotjawali.</title>
        <authorList>
            <person name="Lee J.S."/>
            <person name="Lee K.C."/>
            <person name="Kim K.K."/>
            <person name="Lee B.W."/>
        </authorList>
    </citation>
    <scope>NUCLEOTIDE SEQUENCE [LARGE SCALE GENOMIC DNA]</scope>
    <source>
        <strain evidence="1 2">SA3-7</strain>
    </source>
</reference>
<dbReference type="EMBL" id="AP017313">
    <property type="protein sequence ID" value="BAU55677.1"/>
    <property type="molecule type" value="Genomic_DNA"/>
</dbReference>
<evidence type="ECO:0000313" key="1">
    <source>
        <dbReference type="EMBL" id="BAU55677.1"/>
    </source>
</evidence>
<dbReference type="RefSeq" id="WP_096354084.1">
    <property type="nucleotide sequence ID" value="NZ_AP017313.1"/>
</dbReference>
<sequence length="147" mass="17035">MSDFTLLYKKYSSVSNLTNELNGSVIVLKRRNMAANKKILETHPRLQVADEEVAKANRELLNILATLEAFYDKQDSSNSLYQLSENQLFRKYILENVEYREQVKQAAAKLRNHQHLSNKDLGDIDRFISILDNEASVLYRKLRSSRG</sequence>
<dbReference type="Proteomes" id="UP000218263">
    <property type="component" value="Chromosome"/>
</dbReference>
<gene>
    <name evidence="1" type="ORF">MgSA37_03868</name>
</gene>
<proteinExistence type="predicted"/>
<accession>A0A110B3X8</accession>
<dbReference type="AlphaFoldDB" id="A0A110B3X8"/>
<dbReference type="KEGG" id="mgot:MgSA37_03868"/>
<dbReference type="OrthoDB" id="1495468at2"/>
<name>A0A110B3X8_9SPHI</name>
<evidence type="ECO:0000313" key="2">
    <source>
        <dbReference type="Proteomes" id="UP000218263"/>
    </source>
</evidence>
<organism evidence="1 2">
    <name type="scientific">Mucilaginibacter gotjawali</name>
    <dbReference type="NCBI Taxonomy" id="1550579"/>
    <lineage>
        <taxon>Bacteria</taxon>
        <taxon>Pseudomonadati</taxon>
        <taxon>Bacteroidota</taxon>
        <taxon>Sphingobacteriia</taxon>
        <taxon>Sphingobacteriales</taxon>
        <taxon>Sphingobacteriaceae</taxon>
        <taxon>Mucilaginibacter</taxon>
    </lineage>
</organism>